<dbReference type="InterPro" id="IPR009057">
    <property type="entry name" value="Homeodomain-like_sf"/>
</dbReference>
<dbReference type="InterPro" id="IPR036271">
    <property type="entry name" value="Tet_transcr_reg_TetR-rel_C_sf"/>
</dbReference>
<dbReference type="AlphaFoldDB" id="A0A3N2BYV5"/>
<evidence type="ECO:0000256" key="6">
    <source>
        <dbReference type="SAM" id="MobiDB-lite"/>
    </source>
</evidence>
<dbReference type="Gene3D" id="1.10.357.10">
    <property type="entry name" value="Tetracycline Repressor, domain 2"/>
    <property type="match status" value="1"/>
</dbReference>
<keyword evidence="9" id="KW-1185">Reference proteome</keyword>
<comment type="caution">
    <text evidence="8">The sequence shown here is derived from an EMBL/GenBank/DDBJ whole genome shotgun (WGS) entry which is preliminary data.</text>
</comment>
<proteinExistence type="predicted"/>
<dbReference type="InterPro" id="IPR039538">
    <property type="entry name" value="BetI_C"/>
</dbReference>
<feature type="DNA-binding region" description="H-T-H motif" evidence="5">
    <location>
        <begin position="44"/>
        <end position="63"/>
    </location>
</feature>
<evidence type="ECO:0000256" key="2">
    <source>
        <dbReference type="ARBA" id="ARBA00023015"/>
    </source>
</evidence>
<evidence type="ECO:0000256" key="5">
    <source>
        <dbReference type="PROSITE-ProRule" id="PRU00335"/>
    </source>
</evidence>
<dbReference type="GO" id="GO:0000976">
    <property type="term" value="F:transcription cis-regulatory region binding"/>
    <property type="evidence" value="ECO:0007669"/>
    <property type="project" value="TreeGrafter"/>
</dbReference>
<dbReference type="PRINTS" id="PR00455">
    <property type="entry name" value="HTHTETR"/>
</dbReference>
<name>A0A3N2BYV5_9MICO</name>
<dbReference type="PANTHER" id="PTHR30055">
    <property type="entry name" value="HTH-TYPE TRANSCRIPTIONAL REGULATOR RUTR"/>
    <property type="match status" value="1"/>
</dbReference>
<keyword evidence="3 5" id="KW-0238">DNA-binding</keyword>
<evidence type="ECO:0000313" key="8">
    <source>
        <dbReference type="EMBL" id="ROR80431.1"/>
    </source>
</evidence>
<dbReference type="GO" id="GO:0003700">
    <property type="term" value="F:DNA-binding transcription factor activity"/>
    <property type="evidence" value="ECO:0007669"/>
    <property type="project" value="TreeGrafter"/>
</dbReference>
<keyword evidence="4" id="KW-0804">Transcription</keyword>
<feature type="region of interest" description="Disordered" evidence="6">
    <location>
        <begin position="1"/>
        <end position="22"/>
    </location>
</feature>
<dbReference type="SUPFAM" id="SSF46689">
    <property type="entry name" value="Homeodomain-like"/>
    <property type="match status" value="1"/>
</dbReference>
<dbReference type="RefSeq" id="WP_079704852.1">
    <property type="nucleotide sequence ID" value="NZ_FXAP01000003.1"/>
</dbReference>
<sequence length="215" mass="23435">MSTVKRQNTAKRPAQPRPATVARRAEVVRSALDVFGAKGYANGTLIDIAELVDMTPAGILHHFGSKDQLLLEVLSYRDATDVQDLDDQHIPGGIDLFKHLIRTAAANAQRAGIVQAFVVLSAESVTEDHPARHYFDDRYRTLRREIAEAFEVVCAERGVDAPETIHRAAASILAVMDGLQVQWLIDPADVDLAETSEYAIRVIVESVLGPGALDG</sequence>
<gene>
    <name evidence="8" type="ORF">EDD42_0472</name>
</gene>
<dbReference type="InterPro" id="IPR050109">
    <property type="entry name" value="HTH-type_TetR-like_transc_reg"/>
</dbReference>
<evidence type="ECO:0000256" key="4">
    <source>
        <dbReference type="ARBA" id="ARBA00023163"/>
    </source>
</evidence>
<dbReference type="EMBL" id="RKHL01000001">
    <property type="protein sequence ID" value="ROR80431.1"/>
    <property type="molecule type" value="Genomic_DNA"/>
</dbReference>
<reference evidence="8 9" key="1">
    <citation type="submission" date="2018-11" db="EMBL/GenBank/DDBJ databases">
        <title>Sequencing the genomes of 1000 actinobacteria strains.</title>
        <authorList>
            <person name="Klenk H.-P."/>
        </authorList>
    </citation>
    <scope>NUCLEOTIDE SEQUENCE [LARGE SCALE GENOMIC DNA]</scope>
    <source>
        <strain evidence="8 9">DSM 14012</strain>
    </source>
</reference>
<dbReference type="Pfam" id="PF00440">
    <property type="entry name" value="TetR_N"/>
    <property type="match status" value="1"/>
</dbReference>
<evidence type="ECO:0000313" key="9">
    <source>
        <dbReference type="Proteomes" id="UP000266915"/>
    </source>
</evidence>
<dbReference type="Proteomes" id="UP000266915">
    <property type="component" value="Unassembled WGS sequence"/>
</dbReference>
<evidence type="ECO:0000259" key="7">
    <source>
        <dbReference type="PROSITE" id="PS50977"/>
    </source>
</evidence>
<dbReference type="InterPro" id="IPR001647">
    <property type="entry name" value="HTH_TetR"/>
</dbReference>
<feature type="domain" description="HTH tetR-type" evidence="7">
    <location>
        <begin position="21"/>
        <end position="81"/>
    </location>
</feature>
<keyword evidence="1" id="KW-0678">Repressor</keyword>
<dbReference type="SUPFAM" id="SSF48498">
    <property type="entry name" value="Tetracyclin repressor-like, C-terminal domain"/>
    <property type="match status" value="1"/>
</dbReference>
<dbReference type="Pfam" id="PF13977">
    <property type="entry name" value="TetR_C_6"/>
    <property type="match status" value="1"/>
</dbReference>
<accession>A0A3N2BYV5</accession>
<organism evidence="8 9">
    <name type="scientific">Plantibacter flavus</name>
    <dbReference type="NCBI Taxonomy" id="150123"/>
    <lineage>
        <taxon>Bacteria</taxon>
        <taxon>Bacillati</taxon>
        <taxon>Actinomycetota</taxon>
        <taxon>Actinomycetes</taxon>
        <taxon>Micrococcales</taxon>
        <taxon>Microbacteriaceae</taxon>
        <taxon>Plantibacter</taxon>
    </lineage>
</organism>
<evidence type="ECO:0000256" key="1">
    <source>
        <dbReference type="ARBA" id="ARBA00022491"/>
    </source>
</evidence>
<keyword evidence="2" id="KW-0805">Transcription regulation</keyword>
<evidence type="ECO:0000256" key="3">
    <source>
        <dbReference type="ARBA" id="ARBA00023125"/>
    </source>
</evidence>
<dbReference type="PROSITE" id="PS50977">
    <property type="entry name" value="HTH_TETR_2"/>
    <property type="match status" value="1"/>
</dbReference>
<dbReference type="PANTHER" id="PTHR30055:SF234">
    <property type="entry name" value="HTH-TYPE TRANSCRIPTIONAL REGULATOR BETI"/>
    <property type="match status" value="1"/>
</dbReference>
<protein>
    <submittedName>
        <fullName evidence="8">TetR family transcriptional regulator</fullName>
    </submittedName>
</protein>